<reference evidence="7 8" key="1">
    <citation type="submission" date="2019-07" db="EMBL/GenBank/DDBJ databases">
        <title>Whole genome shotgun sequence of Pseudonocardia asaccharolytica NBRC 16224.</title>
        <authorList>
            <person name="Hosoyama A."/>
            <person name="Uohara A."/>
            <person name="Ohji S."/>
            <person name="Ichikawa N."/>
        </authorList>
    </citation>
    <scope>NUCLEOTIDE SEQUENCE [LARGE SCALE GENOMIC DNA]</scope>
    <source>
        <strain evidence="7 8">NBRC 16224</strain>
    </source>
</reference>
<protein>
    <submittedName>
        <fullName evidence="7">Branched-chain amino acid ABC transporter</fullName>
    </submittedName>
</protein>
<keyword evidence="2" id="KW-0813">Transport</keyword>
<dbReference type="CDD" id="cd06333">
    <property type="entry name" value="PBP1_ABC_RPA1789-like"/>
    <property type="match status" value="1"/>
</dbReference>
<feature type="chain" id="PRO_5039101221" evidence="5">
    <location>
        <begin position="20"/>
        <end position="404"/>
    </location>
</feature>
<dbReference type="PRINTS" id="PR00337">
    <property type="entry name" value="LEUILEVALBP"/>
</dbReference>
<comment type="similarity">
    <text evidence="1">Belongs to the leucine-binding protein family.</text>
</comment>
<gene>
    <name evidence="7" type="ORF">PA7_07150</name>
</gene>
<keyword evidence="4" id="KW-0029">Amino-acid transport</keyword>
<dbReference type="Gene3D" id="3.40.50.2300">
    <property type="match status" value="2"/>
</dbReference>
<dbReference type="Pfam" id="PF13458">
    <property type="entry name" value="Peripla_BP_6"/>
    <property type="match status" value="1"/>
</dbReference>
<dbReference type="AlphaFoldDB" id="A0A511D1V2"/>
<dbReference type="GO" id="GO:0006865">
    <property type="term" value="P:amino acid transport"/>
    <property type="evidence" value="ECO:0007669"/>
    <property type="project" value="UniProtKB-KW"/>
</dbReference>
<dbReference type="InterPro" id="IPR051010">
    <property type="entry name" value="BCAA_transport"/>
</dbReference>
<organism evidence="7 8">
    <name type="scientific">Pseudonocardia asaccharolytica DSM 44247 = NBRC 16224</name>
    <dbReference type="NCBI Taxonomy" id="1123024"/>
    <lineage>
        <taxon>Bacteria</taxon>
        <taxon>Bacillati</taxon>
        <taxon>Actinomycetota</taxon>
        <taxon>Actinomycetes</taxon>
        <taxon>Pseudonocardiales</taxon>
        <taxon>Pseudonocardiaceae</taxon>
        <taxon>Pseudonocardia</taxon>
    </lineage>
</organism>
<evidence type="ECO:0000256" key="4">
    <source>
        <dbReference type="ARBA" id="ARBA00022970"/>
    </source>
</evidence>
<dbReference type="RefSeq" id="WP_028930132.1">
    <property type="nucleotide sequence ID" value="NZ_AUII01000008.1"/>
</dbReference>
<dbReference type="PROSITE" id="PS51257">
    <property type="entry name" value="PROKAR_LIPOPROTEIN"/>
    <property type="match status" value="1"/>
</dbReference>
<evidence type="ECO:0000259" key="6">
    <source>
        <dbReference type="Pfam" id="PF13458"/>
    </source>
</evidence>
<dbReference type="SUPFAM" id="SSF53822">
    <property type="entry name" value="Periplasmic binding protein-like I"/>
    <property type="match status" value="1"/>
</dbReference>
<dbReference type="PANTHER" id="PTHR30483:SF6">
    <property type="entry name" value="PERIPLASMIC BINDING PROTEIN OF ABC TRANSPORTER FOR NATURAL AMINO ACIDS"/>
    <property type="match status" value="1"/>
</dbReference>
<proteinExistence type="inferred from homology"/>
<feature type="signal peptide" evidence="5">
    <location>
        <begin position="1"/>
        <end position="19"/>
    </location>
</feature>
<name>A0A511D1V2_9PSEU</name>
<dbReference type="InterPro" id="IPR000709">
    <property type="entry name" value="Leu_Ile_Val-bd"/>
</dbReference>
<evidence type="ECO:0000256" key="2">
    <source>
        <dbReference type="ARBA" id="ARBA00022448"/>
    </source>
</evidence>
<comment type="caution">
    <text evidence="7">The sequence shown here is derived from an EMBL/GenBank/DDBJ whole genome shotgun (WGS) entry which is preliminary data.</text>
</comment>
<evidence type="ECO:0000313" key="7">
    <source>
        <dbReference type="EMBL" id="GEL16878.1"/>
    </source>
</evidence>
<dbReference type="InterPro" id="IPR028082">
    <property type="entry name" value="Peripla_BP_I"/>
</dbReference>
<sequence length="404" mass="41901">MGRRVTRIALLGALALVLAACGGGSGGQAGQAGQGGGSGPIKLGQIASLTGNYTPLGTNDQLGAAQAVKEINDAGGLLGGRQLEITVRDDKTQPDQAVIAFNDLASQGVVAVVGSSFSNSSLAVIPIAERREIPYVSTAAADEQVEPVRSYAFMTPPTAGVVAEQLLKYFQASGMTRMAVAYDTQSAFAQTGWNKQQAMAAKYGVEFVAVESFETGATNFSSVLTHVRDSGAQGLMVWATGAPAVIITKQFATSGLAMPLVMSHAEASTLYTQPAGPAAEGVIVASSLAVAGPELPASKVKDVVLAMAGPFQEANGYYPPQFAFDGYGAVKLIAAAIEQAGSDDPKAIQQALNNLTLLTPEGEYRYTPQDHSGLQVEDVAITQVQNGQFVLTDWSRKQLESALK</sequence>
<evidence type="ECO:0000256" key="5">
    <source>
        <dbReference type="SAM" id="SignalP"/>
    </source>
</evidence>
<dbReference type="STRING" id="1123024.GCA_000423625_02292"/>
<dbReference type="Proteomes" id="UP000321328">
    <property type="component" value="Unassembled WGS sequence"/>
</dbReference>
<evidence type="ECO:0000256" key="3">
    <source>
        <dbReference type="ARBA" id="ARBA00022729"/>
    </source>
</evidence>
<dbReference type="InterPro" id="IPR028081">
    <property type="entry name" value="Leu-bd"/>
</dbReference>
<keyword evidence="8" id="KW-1185">Reference proteome</keyword>
<evidence type="ECO:0000313" key="8">
    <source>
        <dbReference type="Proteomes" id="UP000321328"/>
    </source>
</evidence>
<accession>A0A511D1V2</accession>
<dbReference type="PANTHER" id="PTHR30483">
    <property type="entry name" value="LEUCINE-SPECIFIC-BINDING PROTEIN"/>
    <property type="match status" value="1"/>
</dbReference>
<dbReference type="OrthoDB" id="7337537at2"/>
<dbReference type="EMBL" id="BJVI01000004">
    <property type="protein sequence ID" value="GEL16878.1"/>
    <property type="molecule type" value="Genomic_DNA"/>
</dbReference>
<keyword evidence="3 5" id="KW-0732">Signal</keyword>
<evidence type="ECO:0000256" key="1">
    <source>
        <dbReference type="ARBA" id="ARBA00010062"/>
    </source>
</evidence>
<feature type="domain" description="Leucine-binding protein" evidence="6">
    <location>
        <begin position="40"/>
        <end position="387"/>
    </location>
</feature>